<dbReference type="AlphaFoldDB" id="F9RXG4"/>
<keyword evidence="2" id="KW-1185">Reference proteome</keyword>
<sequence>MNDLLITISLPSLIHRIGRTSVILARELALENRCELKRLRRSRHWQLSGEFTHIEQFKIALKAHDSVSYQFILTKISSQLTMLEPPQTIEQQLAALIISHPAITLAELISLTHCSEAEARLARFNYETL</sequence>
<comment type="caution">
    <text evidence="1">The sequence shown here is derived from an EMBL/GenBank/DDBJ whole genome shotgun (WGS) entry which is preliminary data.</text>
</comment>
<accession>F9RXG4</accession>
<protein>
    <recommendedName>
        <fullName evidence="3">Ribosome recycling factor</fullName>
    </recommendedName>
</protein>
<name>F9RXG4_9VIBR</name>
<organism evidence="1 2">
    <name type="scientific">Vibrio ichthyoenteri ATCC 700023</name>
    <dbReference type="NCBI Taxonomy" id="870968"/>
    <lineage>
        <taxon>Bacteria</taxon>
        <taxon>Pseudomonadati</taxon>
        <taxon>Pseudomonadota</taxon>
        <taxon>Gammaproteobacteria</taxon>
        <taxon>Vibrionales</taxon>
        <taxon>Vibrionaceae</taxon>
        <taxon>Vibrio</taxon>
    </lineage>
</organism>
<dbReference type="InterPro" id="IPR022253">
    <property type="entry name" value="Ribosome_recyc_fac_bac"/>
</dbReference>
<dbReference type="EMBL" id="AFWF01000014">
    <property type="protein sequence ID" value="EGU48060.1"/>
    <property type="molecule type" value="Genomic_DNA"/>
</dbReference>
<dbReference type="Pfam" id="PF12614">
    <property type="entry name" value="RRF_GI"/>
    <property type="match status" value="1"/>
</dbReference>
<evidence type="ECO:0008006" key="3">
    <source>
        <dbReference type="Google" id="ProtNLM"/>
    </source>
</evidence>
<evidence type="ECO:0000313" key="2">
    <source>
        <dbReference type="Proteomes" id="UP000004605"/>
    </source>
</evidence>
<reference evidence="1 2" key="1">
    <citation type="journal article" date="2012" name="Int. J. Syst. Evol. Microbiol.">
        <title>Vibrio caribbeanicus sp. nov., isolated from the marine sponge Scleritoderma cyanea.</title>
        <authorList>
            <person name="Hoffmann M."/>
            <person name="Monday S.R."/>
            <person name="Allard M.W."/>
            <person name="Strain E.A."/>
            <person name="Whittaker P."/>
            <person name="Naum M."/>
            <person name="McCarthy P.J."/>
            <person name="Lopez J.V."/>
            <person name="Fischer M."/>
            <person name="Brown E.W."/>
        </authorList>
    </citation>
    <scope>NUCLEOTIDE SEQUENCE [LARGE SCALE GENOMIC DNA]</scope>
    <source>
        <strain evidence="1 2">ATCC 700023</strain>
    </source>
</reference>
<dbReference type="RefSeq" id="WP_006710561.1">
    <property type="nucleotide sequence ID" value="NZ_AFWF01000014.1"/>
</dbReference>
<dbReference type="OrthoDB" id="6199326at2"/>
<proteinExistence type="predicted"/>
<evidence type="ECO:0000313" key="1">
    <source>
        <dbReference type="EMBL" id="EGU48060.1"/>
    </source>
</evidence>
<gene>
    <name evidence="1" type="ORF">VII00023_17524</name>
</gene>
<dbReference type="Proteomes" id="UP000004605">
    <property type="component" value="Unassembled WGS sequence"/>
</dbReference>